<dbReference type="InterPro" id="IPR035965">
    <property type="entry name" value="PAS-like_dom_sf"/>
</dbReference>
<dbReference type="InterPro" id="IPR001610">
    <property type="entry name" value="PAC"/>
</dbReference>
<gene>
    <name evidence="14" type="ORF">PCS_02900</name>
</gene>
<reference evidence="14 15" key="1">
    <citation type="journal article" date="2013" name="Genome Announc.">
        <title>Draft Genome Sequence for Desulfovibrio africanus Strain PCS.</title>
        <authorList>
            <person name="Brown S.D."/>
            <person name="Utturkar S.M."/>
            <person name="Arkin A.P."/>
            <person name="Deutschbauer A.M."/>
            <person name="Elias D.A."/>
            <person name="Hazen T.C."/>
            <person name="Chakraborty R."/>
        </authorList>
    </citation>
    <scope>NUCLEOTIDE SEQUENCE [LARGE SCALE GENOMIC DNA]</scope>
    <source>
        <strain evidence="14 15">PCS</strain>
    </source>
</reference>
<dbReference type="Gene3D" id="1.10.287.130">
    <property type="match status" value="1"/>
</dbReference>
<evidence type="ECO:0000256" key="10">
    <source>
        <dbReference type="ARBA" id="ARBA00068150"/>
    </source>
</evidence>
<dbReference type="InterPro" id="IPR003594">
    <property type="entry name" value="HATPase_dom"/>
</dbReference>
<dbReference type="PROSITE" id="PS50113">
    <property type="entry name" value="PAC"/>
    <property type="match status" value="2"/>
</dbReference>
<dbReference type="SUPFAM" id="SSF47384">
    <property type="entry name" value="Homodimeric domain of signal transducing histidine kinase"/>
    <property type="match status" value="1"/>
</dbReference>
<sequence length="581" mass="65389">MPDSIHRSLLRLAENSRDIIAVVSLPSGYFVYVSPSIEAITGYTREEAMQFPFFLRQVIHPEWQYLNDYIIEEALQGKLDFFGEFPFMHKSGEMHWASMRAWVVTDPAGKPIAMEAIAQDVTERKKAEEGLRKQEELLRKFVENAPVSIAMFDTQMRHLEASQRWLAQYELVGQDLRGRSHYEIIPDIPEKWKRIHRRSLAGSVESAQFDPFERADGSVLWANWETRPWRTADGEIGGIILFCEDVTETVQLQEALHQARQEAESANSAKSDFLASMSHEIRTPMNGILGLTELALMQEPRGKVREYLGLVRQSAYSLLDIINDILDLSKIEAGRVELAHADFNLREMFESLFVAMRIAAERKGLAFTTVIDPDVPPWLRGDEGRLRQIFCNLIGNAIKFTEAGEVLVCVGLNDPLDSSAVIESGKPARINLLASVKDTGIGIPMDMLGRIFEPFDTGARRVQHNGTGLGLSITKRLLDLMNGTITVQSEPGRGSTFTFRVNLEPATDEVAHAPAIQPAQRPSTRPLHVLLAEDNEINRFLAMELFLELGHEVTAVENGKGPWRPYLGDGSTWCSWMCRCP</sequence>
<evidence type="ECO:0000256" key="5">
    <source>
        <dbReference type="ARBA" id="ARBA00022741"/>
    </source>
</evidence>
<dbReference type="Proteomes" id="UP000011922">
    <property type="component" value="Unassembled WGS sequence"/>
</dbReference>
<dbReference type="CDD" id="cd16922">
    <property type="entry name" value="HATPase_EvgS-ArcB-TorS-like"/>
    <property type="match status" value="1"/>
</dbReference>
<dbReference type="FunFam" id="1.10.287.130:FF:000002">
    <property type="entry name" value="Two-component osmosensing histidine kinase"/>
    <property type="match status" value="1"/>
</dbReference>
<evidence type="ECO:0000256" key="1">
    <source>
        <dbReference type="ARBA" id="ARBA00000085"/>
    </source>
</evidence>
<dbReference type="CDD" id="cd00130">
    <property type="entry name" value="PAS"/>
    <property type="match status" value="2"/>
</dbReference>
<feature type="domain" description="PAC" evidence="13">
    <location>
        <begin position="81"/>
        <end position="133"/>
    </location>
</feature>
<keyword evidence="4" id="KW-0808">Transferase</keyword>
<protein>
    <recommendedName>
        <fullName evidence="10">Sensory/regulatory protein RpfC</fullName>
        <ecNumber evidence="2">2.7.13.3</ecNumber>
    </recommendedName>
</protein>
<keyword evidence="7" id="KW-0067">ATP-binding</keyword>
<dbReference type="InterPro" id="IPR013655">
    <property type="entry name" value="PAS_fold_3"/>
</dbReference>
<dbReference type="AlphaFoldDB" id="M5PQ07"/>
<dbReference type="SMART" id="SM00091">
    <property type="entry name" value="PAS"/>
    <property type="match status" value="2"/>
</dbReference>
<dbReference type="NCBIfam" id="TIGR00229">
    <property type="entry name" value="sensory_box"/>
    <property type="match status" value="2"/>
</dbReference>
<keyword evidence="8" id="KW-0902">Two-component regulatory system</keyword>
<dbReference type="InterPro" id="IPR000014">
    <property type="entry name" value="PAS"/>
</dbReference>
<name>M5PQ07_DESAF</name>
<dbReference type="SUPFAM" id="SSF52172">
    <property type="entry name" value="CheY-like"/>
    <property type="match status" value="1"/>
</dbReference>
<dbReference type="EMBL" id="AOSV01000030">
    <property type="protein sequence ID" value="EMG36397.1"/>
    <property type="molecule type" value="Genomic_DNA"/>
</dbReference>
<evidence type="ECO:0000259" key="11">
    <source>
        <dbReference type="PROSITE" id="PS50109"/>
    </source>
</evidence>
<feature type="domain" description="Histidine kinase" evidence="11">
    <location>
        <begin position="276"/>
        <end position="505"/>
    </location>
</feature>
<dbReference type="InterPro" id="IPR005467">
    <property type="entry name" value="His_kinase_dom"/>
</dbReference>
<evidence type="ECO:0000256" key="3">
    <source>
        <dbReference type="ARBA" id="ARBA00022553"/>
    </source>
</evidence>
<dbReference type="SUPFAM" id="SSF55785">
    <property type="entry name" value="PYP-like sensor domain (PAS domain)"/>
    <property type="match status" value="2"/>
</dbReference>
<comment type="subunit">
    <text evidence="9">At low DSF concentrations, interacts with RpfF.</text>
</comment>
<dbReference type="PROSITE" id="PS50112">
    <property type="entry name" value="PAS"/>
    <property type="match status" value="1"/>
</dbReference>
<evidence type="ECO:0000313" key="15">
    <source>
        <dbReference type="Proteomes" id="UP000011922"/>
    </source>
</evidence>
<dbReference type="InterPro" id="IPR004358">
    <property type="entry name" value="Sig_transdc_His_kin-like_C"/>
</dbReference>
<evidence type="ECO:0000256" key="4">
    <source>
        <dbReference type="ARBA" id="ARBA00022679"/>
    </source>
</evidence>
<evidence type="ECO:0000259" key="12">
    <source>
        <dbReference type="PROSITE" id="PS50112"/>
    </source>
</evidence>
<dbReference type="InterPro" id="IPR013656">
    <property type="entry name" value="PAS_4"/>
</dbReference>
<evidence type="ECO:0000259" key="13">
    <source>
        <dbReference type="PROSITE" id="PS50113"/>
    </source>
</evidence>
<feature type="domain" description="PAS" evidence="12">
    <location>
        <begin position="5"/>
        <end position="78"/>
    </location>
</feature>
<dbReference type="InterPro" id="IPR036890">
    <property type="entry name" value="HATPase_C_sf"/>
</dbReference>
<dbReference type="SMART" id="SM00086">
    <property type="entry name" value="PAC"/>
    <property type="match status" value="2"/>
</dbReference>
<dbReference type="GO" id="GO:0000155">
    <property type="term" value="F:phosphorelay sensor kinase activity"/>
    <property type="evidence" value="ECO:0007669"/>
    <property type="project" value="InterPro"/>
</dbReference>
<dbReference type="SMART" id="SM00387">
    <property type="entry name" value="HATPase_c"/>
    <property type="match status" value="1"/>
</dbReference>
<proteinExistence type="predicted"/>
<evidence type="ECO:0000256" key="2">
    <source>
        <dbReference type="ARBA" id="ARBA00012438"/>
    </source>
</evidence>
<dbReference type="OrthoDB" id="9816309at2"/>
<dbReference type="RefSeq" id="WP_005988388.1">
    <property type="nucleotide sequence ID" value="NZ_AOSV01000030.1"/>
</dbReference>
<organism evidence="14 15">
    <name type="scientific">Desulfocurvibacter africanus PCS</name>
    <dbReference type="NCBI Taxonomy" id="1262666"/>
    <lineage>
        <taxon>Bacteria</taxon>
        <taxon>Pseudomonadati</taxon>
        <taxon>Thermodesulfobacteriota</taxon>
        <taxon>Desulfovibrionia</taxon>
        <taxon>Desulfovibrionales</taxon>
        <taxon>Desulfovibrionaceae</taxon>
        <taxon>Desulfocurvibacter</taxon>
    </lineage>
</organism>
<dbReference type="PANTHER" id="PTHR43047">
    <property type="entry name" value="TWO-COMPONENT HISTIDINE PROTEIN KINASE"/>
    <property type="match status" value="1"/>
</dbReference>
<evidence type="ECO:0000256" key="8">
    <source>
        <dbReference type="ARBA" id="ARBA00023012"/>
    </source>
</evidence>
<evidence type="ECO:0000313" key="14">
    <source>
        <dbReference type="EMBL" id="EMG36397.1"/>
    </source>
</evidence>
<dbReference type="PRINTS" id="PR00344">
    <property type="entry name" value="BCTRLSENSOR"/>
</dbReference>
<dbReference type="Pfam" id="PF02518">
    <property type="entry name" value="HATPase_c"/>
    <property type="match status" value="1"/>
</dbReference>
<dbReference type="PATRIC" id="fig|1262666.3.peg.2938"/>
<dbReference type="InterPro" id="IPR036097">
    <property type="entry name" value="HisK_dim/P_sf"/>
</dbReference>
<dbReference type="SMART" id="SM00388">
    <property type="entry name" value="HisKA"/>
    <property type="match status" value="1"/>
</dbReference>
<dbReference type="Pfam" id="PF00512">
    <property type="entry name" value="HisKA"/>
    <property type="match status" value="1"/>
</dbReference>
<dbReference type="GO" id="GO:0005524">
    <property type="term" value="F:ATP binding"/>
    <property type="evidence" value="ECO:0007669"/>
    <property type="project" value="UniProtKB-KW"/>
</dbReference>
<evidence type="ECO:0000256" key="6">
    <source>
        <dbReference type="ARBA" id="ARBA00022777"/>
    </source>
</evidence>
<dbReference type="EC" id="2.7.13.3" evidence="2"/>
<dbReference type="InterPro" id="IPR011006">
    <property type="entry name" value="CheY-like_superfamily"/>
</dbReference>
<dbReference type="PROSITE" id="PS50109">
    <property type="entry name" value="HIS_KIN"/>
    <property type="match status" value="1"/>
</dbReference>
<accession>M5PQ07</accession>
<dbReference type="InterPro" id="IPR000700">
    <property type="entry name" value="PAS-assoc_C"/>
</dbReference>
<dbReference type="Gene3D" id="3.30.565.10">
    <property type="entry name" value="Histidine kinase-like ATPase, C-terminal domain"/>
    <property type="match status" value="1"/>
</dbReference>
<dbReference type="SUPFAM" id="SSF55874">
    <property type="entry name" value="ATPase domain of HSP90 chaperone/DNA topoisomerase II/histidine kinase"/>
    <property type="match status" value="1"/>
</dbReference>
<dbReference type="Pfam" id="PF08448">
    <property type="entry name" value="PAS_4"/>
    <property type="match status" value="1"/>
</dbReference>
<evidence type="ECO:0000256" key="9">
    <source>
        <dbReference type="ARBA" id="ARBA00064003"/>
    </source>
</evidence>
<keyword evidence="3" id="KW-0597">Phosphoprotein</keyword>
<dbReference type="InterPro" id="IPR003661">
    <property type="entry name" value="HisK_dim/P_dom"/>
</dbReference>
<dbReference type="CDD" id="cd00082">
    <property type="entry name" value="HisKA"/>
    <property type="match status" value="1"/>
</dbReference>
<keyword evidence="6" id="KW-0418">Kinase</keyword>
<comment type="catalytic activity">
    <reaction evidence="1">
        <text>ATP + protein L-histidine = ADP + protein N-phospho-L-histidine.</text>
        <dbReference type="EC" id="2.7.13.3"/>
    </reaction>
</comment>
<feature type="domain" description="PAC" evidence="13">
    <location>
        <begin position="205"/>
        <end position="258"/>
    </location>
</feature>
<comment type="caution">
    <text evidence="14">The sequence shown here is derived from an EMBL/GenBank/DDBJ whole genome shotgun (WGS) entry which is preliminary data.</text>
</comment>
<evidence type="ECO:0000256" key="7">
    <source>
        <dbReference type="ARBA" id="ARBA00022840"/>
    </source>
</evidence>
<dbReference type="FunFam" id="3.30.565.10:FF:000010">
    <property type="entry name" value="Sensor histidine kinase RcsC"/>
    <property type="match status" value="1"/>
</dbReference>
<dbReference type="Pfam" id="PF08447">
    <property type="entry name" value="PAS_3"/>
    <property type="match status" value="1"/>
</dbReference>
<keyword evidence="5" id="KW-0547">Nucleotide-binding</keyword>
<dbReference type="Gene3D" id="3.40.50.2300">
    <property type="match status" value="1"/>
</dbReference>
<dbReference type="Gene3D" id="3.30.450.20">
    <property type="entry name" value="PAS domain"/>
    <property type="match status" value="2"/>
</dbReference>